<organism evidence="1">
    <name type="scientific">marine sediment metagenome</name>
    <dbReference type="NCBI Taxonomy" id="412755"/>
    <lineage>
        <taxon>unclassified sequences</taxon>
        <taxon>metagenomes</taxon>
        <taxon>ecological metagenomes</taxon>
    </lineage>
</organism>
<gene>
    <name evidence="1" type="ORF">S12H4_32307</name>
</gene>
<feature type="non-terminal residue" evidence="1">
    <location>
        <position position="109"/>
    </location>
</feature>
<reference evidence="1" key="1">
    <citation type="journal article" date="2014" name="Front. Microbiol.">
        <title>High frequency of phylogenetically diverse reductive dehalogenase-homologous genes in deep subseafloor sedimentary metagenomes.</title>
        <authorList>
            <person name="Kawai M."/>
            <person name="Futagami T."/>
            <person name="Toyoda A."/>
            <person name="Takaki Y."/>
            <person name="Nishi S."/>
            <person name="Hori S."/>
            <person name="Arai W."/>
            <person name="Tsubouchi T."/>
            <person name="Morono Y."/>
            <person name="Uchiyama I."/>
            <person name="Ito T."/>
            <person name="Fujiyama A."/>
            <person name="Inagaki F."/>
            <person name="Takami H."/>
        </authorList>
    </citation>
    <scope>NUCLEOTIDE SEQUENCE</scope>
    <source>
        <strain evidence="1">Expedition CK06-06</strain>
    </source>
</reference>
<dbReference type="AlphaFoldDB" id="X1TE44"/>
<sequence>MVILSEEYLNKLTPNHLGVKKKIRAGFISIGNDTMKHLVIEDFLLKQPLFERFTVDDVKAKLDSLYPGRDFCRENLREDLCTLSVEAFPHRMENQTMNGRKGGVSKYLL</sequence>
<proteinExistence type="predicted"/>
<protein>
    <submittedName>
        <fullName evidence="1">Uncharacterized protein</fullName>
    </submittedName>
</protein>
<comment type="caution">
    <text evidence="1">The sequence shown here is derived from an EMBL/GenBank/DDBJ whole genome shotgun (WGS) entry which is preliminary data.</text>
</comment>
<dbReference type="EMBL" id="BARW01018933">
    <property type="protein sequence ID" value="GAI89631.1"/>
    <property type="molecule type" value="Genomic_DNA"/>
</dbReference>
<name>X1TE44_9ZZZZ</name>
<accession>X1TE44</accession>
<evidence type="ECO:0000313" key="1">
    <source>
        <dbReference type="EMBL" id="GAI89631.1"/>
    </source>
</evidence>